<dbReference type="Pfam" id="PF12697">
    <property type="entry name" value="Abhydrolase_6"/>
    <property type="match status" value="1"/>
</dbReference>
<dbReference type="PRINTS" id="PR00111">
    <property type="entry name" value="ABHYDROLASE"/>
</dbReference>
<dbReference type="EMBL" id="QBKS01000001">
    <property type="protein sequence ID" value="PTX56995.1"/>
    <property type="molecule type" value="Genomic_DNA"/>
</dbReference>
<dbReference type="Gene3D" id="3.40.50.1820">
    <property type="entry name" value="alpha/beta hydrolase"/>
    <property type="match status" value="1"/>
</dbReference>
<reference evidence="2 3" key="1">
    <citation type="submission" date="2018-04" db="EMBL/GenBank/DDBJ databases">
        <title>Genomic Encyclopedia of Archaeal and Bacterial Type Strains, Phase II (KMG-II): from individual species to whole genera.</title>
        <authorList>
            <person name="Goeker M."/>
        </authorList>
    </citation>
    <scope>NUCLEOTIDE SEQUENCE [LARGE SCALE GENOMIC DNA]</scope>
    <source>
        <strain evidence="2 3">DSM 100977</strain>
    </source>
</reference>
<dbReference type="InterPro" id="IPR029058">
    <property type="entry name" value="AB_hydrolase_fold"/>
</dbReference>
<protein>
    <submittedName>
        <fullName evidence="2">Pimeloyl-ACP methyl ester carboxylesterase</fullName>
    </submittedName>
</protein>
<evidence type="ECO:0000259" key="1">
    <source>
        <dbReference type="Pfam" id="PF12697"/>
    </source>
</evidence>
<evidence type="ECO:0000313" key="2">
    <source>
        <dbReference type="EMBL" id="PTX56995.1"/>
    </source>
</evidence>
<dbReference type="InterPro" id="IPR050266">
    <property type="entry name" value="AB_hydrolase_sf"/>
</dbReference>
<dbReference type="SUPFAM" id="SSF53474">
    <property type="entry name" value="alpha/beta-Hydrolases"/>
    <property type="match status" value="1"/>
</dbReference>
<dbReference type="OrthoDB" id="9804723at2"/>
<organism evidence="2 3">
    <name type="scientific">Litoreibacter ponti</name>
    <dbReference type="NCBI Taxonomy" id="1510457"/>
    <lineage>
        <taxon>Bacteria</taxon>
        <taxon>Pseudomonadati</taxon>
        <taxon>Pseudomonadota</taxon>
        <taxon>Alphaproteobacteria</taxon>
        <taxon>Rhodobacterales</taxon>
        <taxon>Roseobacteraceae</taxon>
        <taxon>Litoreibacter</taxon>
    </lineage>
</organism>
<accession>A0A2T6BLR5</accession>
<dbReference type="AlphaFoldDB" id="A0A2T6BLR5"/>
<name>A0A2T6BLR5_9RHOB</name>
<dbReference type="PANTHER" id="PTHR43798">
    <property type="entry name" value="MONOACYLGLYCEROL LIPASE"/>
    <property type="match status" value="1"/>
</dbReference>
<comment type="caution">
    <text evidence="2">The sequence shown here is derived from an EMBL/GenBank/DDBJ whole genome shotgun (WGS) entry which is preliminary data.</text>
</comment>
<keyword evidence="3" id="KW-1185">Reference proteome</keyword>
<feature type="domain" description="AB hydrolase-1" evidence="1">
    <location>
        <begin position="5"/>
        <end position="225"/>
    </location>
</feature>
<evidence type="ECO:0000313" key="3">
    <source>
        <dbReference type="Proteomes" id="UP000243978"/>
    </source>
</evidence>
<proteinExistence type="predicted"/>
<dbReference type="InterPro" id="IPR000073">
    <property type="entry name" value="AB_hydrolase_1"/>
</dbReference>
<gene>
    <name evidence="2" type="ORF">C8N43_1660</name>
</gene>
<sequence length="234" mass="25128">MLADRRVWRGVVPQLDHLTRHLVELPGHGDAPDWDGGAYQDQALGLLDAQAQGPIHLIGHSFGATVALRFAVEHPEKLASLTLIEPVFFHAARRTDQAAFAQYAETGAPVIDAIRAGETHKAAEMFLGAWGAPGMWEALPDKARDAIAGQMHLIDVSAPSLIDDTGNIWPRLDRITCPVLYVQGANSPPVIAAIAHGLEQQMKVDATLTIEGAGHMIPLTHGEELGRAIAQFTA</sequence>
<dbReference type="Proteomes" id="UP000243978">
    <property type="component" value="Unassembled WGS sequence"/>
</dbReference>